<evidence type="ECO:0000256" key="7">
    <source>
        <dbReference type="PIRSR" id="PIRSR001220-2"/>
    </source>
</evidence>
<feature type="binding site" evidence="7">
    <location>
        <position position="86"/>
    </location>
    <ligand>
        <name>substrate</name>
    </ligand>
</feature>
<dbReference type="Pfam" id="PF00710">
    <property type="entry name" value="Asparaginase"/>
    <property type="match status" value="1"/>
</dbReference>
<feature type="compositionally biased region" description="Polar residues" evidence="9">
    <location>
        <begin position="678"/>
        <end position="695"/>
    </location>
</feature>
<evidence type="ECO:0000256" key="6">
    <source>
        <dbReference type="PIRSR" id="PIRSR001220-1"/>
    </source>
</evidence>
<feature type="chain" id="PRO_5020466003" description="asparaginase" evidence="10">
    <location>
        <begin position="18"/>
        <end position="1240"/>
    </location>
</feature>
<feature type="active site" evidence="8">
    <location>
        <position position="40"/>
    </location>
</feature>
<dbReference type="EMBL" id="SPRH01000036">
    <property type="protein sequence ID" value="TIB98644.1"/>
    <property type="molecule type" value="Genomic_DNA"/>
</dbReference>
<feature type="binding site" evidence="7">
    <location>
        <begin position="121"/>
        <end position="122"/>
    </location>
    <ligand>
        <name>substrate</name>
    </ligand>
</feature>
<dbReference type="GO" id="GO:0006530">
    <property type="term" value="P:L-asparagine catabolic process"/>
    <property type="evidence" value="ECO:0007669"/>
    <property type="project" value="UniProtKB-ARBA"/>
</dbReference>
<evidence type="ECO:0000256" key="8">
    <source>
        <dbReference type="PROSITE-ProRule" id="PRU10099"/>
    </source>
</evidence>
<dbReference type="FunFam" id="3.40.50.1170:FF:000001">
    <property type="entry name" value="L-asparaginase 2"/>
    <property type="match status" value="1"/>
</dbReference>
<evidence type="ECO:0000256" key="10">
    <source>
        <dbReference type="SAM" id="SignalP"/>
    </source>
</evidence>
<gene>
    <name evidence="16" type="ORF">E3Q17_02927</name>
</gene>
<dbReference type="Gene3D" id="3.40.50.40">
    <property type="match status" value="1"/>
</dbReference>
<feature type="region of interest" description="Disordered" evidence="9">
    <location>
        <begin position="918"/>
        <end position="957"/>
    </location>
</feature>
<feature type="compositionally biased region" description="Low complexity" evidence="9">
    <location>
        <begin position="696"/>
        <end position="715"/>
    </location>
</feature>
<dbReference type="GO" id="GO:0038203">
    <property type="term" value="P:TORC2 signaling"/>
    <property type="evidence" value="ECO:0007669"/>
    <property type="project" value="TreeGrafter"/>
</dbReference>
<evidence type="ECO:0000256" key="4">
    <source>
        <dbReference type="ARBA" id="ARBA00022801"/>
    </source>
</evidence>
<dbReference type="CDD" id="cd08964">
    <property type="entry name" value="L-asparaginase_II"/>
    <property type="match status" value="1"/>
</dbReference>
<keyword evidence="10" id="KW-0732">Signal</keyword>
<feature type="domain" description="TUG ubiquitin-like" evidence="12">
    <location>
        <begin position="1005"/>
        <end position="1044"/>
    </location>
</feature>
<dbReference type="PROSITE" id="PS00144">
    <property type="entry name" value="ASN_GLN_ASE_1"/>
    <property type="match status" value="1"/>
</dbReference>
<evidence type="ECO:0000313" key="16">
    <source>
        <dbReference type="EMBL" id="TIB98644.1"/>
    </source>
</evidence>
<dbReference type="Proteomes" id="UP000307169">
    <property type="component" value="Unassembled WGS sequence"/>
</dbReference>
<feature type="compositionally biased region" description="Basic and acidic residues" evidence="9">
    <location>
        <begin position="472"/>
        <end position="495"/>
    </location>
</feature>
<dbReference type="PROSITE" id="PS51732">
    <property type="entry name" value="ASN_GLN_ASE_3"/>
    <property type="match status" value="1"/>
</dbReference>
<dbReference type="InterPro" id="IPR004550">
    <property type="entry name" value="AsnASE_II"/>
</dbReference>
<dbReference type="PANTHER" id="PTHR13335">
    <property type="entry name" value="TARGET OF RAPAMYCIN COMPLEX 2 SUBUNIT MAPKAP1"/>
    <property type="match status" value="1"/>
</dbReference>
<dbReference type="PANTHER" id="PTHR13335:SF1">
    <property type="entry name" value="TARGET OF RAPAMYCIN COMPLEX 2 SUBUNIT MAPKAP1"/>
    <property type="match status" value="1"/>
</dbReference>
<dbReference type="PIRSF" id="PIRSF500176">
    <property type="entry name" value="L_ASNase"/>
    <property type="match status" value="1"/>
</dbReference>
<dbReference type="Pfam" id="PF11470">
    <property type="entry name" value="TUG-UBL1"/>
    <property type="match status" value="1"/>
</dbReference>
<feature type="domain" description="SIN1-type PH" evidence="14">
    <location>
        <begin position="1118"/>
        <end position="1221"/>
    </location>
</feature>
<dbReference type="InterPro" id="IPR027474">
    <property type="entry name" value="L-asparaginase_N"/>
</dbReference>
<evidence type="ECO:0000259" key="14">
    <source>
        <dbReference type="Pfam" id="PF16979"/>
    </source>
</evidence>
<dbReference type="Gene3D" id="2.30.29.30">
    <property type="entry name" value="Pleckstrin-homology domain (PH domain)/Phosphotyrosine-binding domain (PTB)"/>
    <property type="match status" value="1"/>
</dbReference>
<dbReference type="InterPro" id="IPR021569">
    <property type="entry name" value="TUG-UBL1"/>
</dbReference>
<dbReference type="PRINTS" id="PR00139">
    <property type="entry name" value="ASNGLNASE"/>
</dbReference>
<dbReference type="GO" id="GO:0005737">
    <property type="term" value="C:cytoplasm"/>
    <property type="evidence" value="ECO:0007669"/>
    <property type="project" value="TreeGrafter"/>
</dbReference>
<feature type="domain" description="Asparaginase/glutaminase C-terminal" evidence="15">
    <location>
        <begin position="248"/>
        <end position="357"/>
    </location>
</feature>
<sequence>MRLQALTTLTTAAFAAAAPFKARQEEPKVPNVTVIATGGTIAGVGSTFDTTGYKAGVRPIVDILGDIPDIETRANVSTIQYSNLASEAIVSTDMVAIAKLVNNLLCAPDADQDGVVITQGTDTTEETAFLLDSLINCNKPVVVTASMRPGTAVSPDGPGNLLDAITLAGSETAKDRGAMVVLNDKIQSAFYTSKMQANNMNAFSEENAEIGGFLNYEPYFYYTASQPFFKKTFNLDETLKKNDTALPKVDVIYGSQDFDTNLLIAAVAASDAKGIVIQGVGEGSIPTFAEDTINSIVEQGIPVVVSAKPVYGAAAPKEDASEASYIKSGFVKAAQAKIYLELALANDYSMDDIRTLFEVSDTELAFIRHVSPSTPLKLAKSSTNPYLNVAGLTDVERWPEMEHIPASPTLNNAYTLTQASKSSDLIKPDDVPATRGSSLQYTQTIVGPGRSLALSMRTNARLSQDVAGRRRAPVEQRQRYLKPGKSDVDSSHDEPPPVIVHGEDNEESDTDNIQTIQSDEDEDDYVVDYDSQLVRNGTSPSSASYNVTSQVPNNNSLLTNVNSQTLSSADIPLQTRNTHTYLETRPRGTSTSTADADDEDDFRQQQIPRIASKIPDEQTSIGKFSKTTTNSPPISVAQPPHSPLALAVHNNTSRLLDSKRPLTMTRGNSLSAVEELNQETQQPQVQSNDSRQSPQSAVASRFRSASVSTTTTTAHAIDDRKVDPRILQKINKEKDKDNAKADLLKKRPLQPPQQSTVSALSKLIQTKTEAQKASQNGREVSYNPFRRLYAAMDASEIGSSVKLSLYFPHSTKPKEPIRVQIRKDATCEEVIGFGLYLFVEQREKDSKEMLGNNTDDIKWTPEGWNLRIVEEDGEVDEDFPALDRLRPVSKFSFDELAICEATAAQVRSNQLAVSKVQRRQSRITEDPFTGTVNSNNSNGSTGNPLLAPSNPTNASSSSLEGAIEQSHQIITPTLSRSATAGVSSSLAPSVYLRIEVHPTADVSYTTTVSVPSDMYLQDVLEMVCTKKNLKNPNSWALLVKSAALVIPLDRTVASLEGVSSLMLVKRSHIDADLRLDRRMEMARSTNPNASIFKRLSKDPRSTIGSRQGTNSALDYTSAYRKYTVNRRILGLVGKHERVLAIDGDWIHLMPPEQKAALIDSSTKTRSYHAANIKTCKQIKKGEQHFRIDFWRGGNHVKRYEFEAESVREANEIITQVKNLMALFKSERNQLARIASKNEYY</sequence>
<feature type="signal peptide" evidence="10">
    <location>
        <begin position="1"/>
        <end position="17"/>
    </location>
</feature>
<protein>
    <recommendedName>
        <fullName evidence="3">asparaginase</fullName>
        <ecNumber evidence="3">3.5.1.1</ecNumber>
    </recommendedName>
</protein>
<accession>A0A4T0NN45</accession>
<feature type="compositionally biased region" description="Low complexity" evidence="9">
    <location>
        <begin position="929"/>
        <end position="957"/>
    </location>
</feature>
<dbReference type="GO" id="GO:0005886">
    <property type="term" value="C:plasma membrane"/>
    <property type="evidence" value="ECO:0007669"/>
    <property type="project" value="TreeGrafter"/>
</dbReference>
<dbReference type="InterPro" id="IPR011993">
    <property type="entry name" value="PH-like_dom_sf"/>
</dbReference>
<evidence type="ECO:0000259" key="13">
    <source>
        <dbReference type="Pfam" id="PF16978"/>
    </source>
</evidence>
<organism evidence="16 17">
    <name type="scientific">Wallemia mellicola</name>
    <dbReference type="NCBI Taxonomy" id="1708541"/>
    <lineage>
        <taxon>Eukaryota</taxon>
        <taxon>Fungi</taxon>
        <taxon>Dikarya</taxon>
        <taxon>Basidiomycota</taxon>
        <taxon>Wallemiomycotina</taxon>
        <taxon>Wallemiomycetes</taxon>
        <taxon>Wallemiales</taxon>
        <taxon>Wallemiaceae</taxon>
        <taxon>Wallemia</taxon>
    </lineage>
</organism>
<dbReference type="InterPro" id="IPR037152">
    <property type="entry name" value="L-asparaginase_N_sf"/>
</dbReference>
<evidence type="ECO:0000256" key="1">
    <source>
        <dbReference type="ARBA" id="ARBA00009407"/>
    </source>
</evidence>
<evidence type="ECO:0000259" key="11">
    <source>
        <dbReference type="Pfam" id="PF00710"/>
    </source>
</evidence>
<evidence type="ECO:0000256" key="5">
    <source>
        <dbReference type="ARBA" id="ARBA00049366"/>
    </source>
</evidence>
<feature type="domain" description="CRIM" evidence="13">
    <location>
        <begin position="758"/>
        <end position="910"/>
    </location>
</feature>
<dbReference type="EC" id="3.5.1.1" evidence="3"/>
<dbReference type="SMART" id="SM00870">
    <property type="entry name" value="Asparaginase"/>
    <property type="match status" value="1"/>
</dbReference>
<comment type="similarity">
    <text evidence="2">Belongs to the asparaginase 1 family.</text>
</comment>
<feature type="domain" description="L-asparaginase N-terminal" evidence="11">
    <location>
        <begin position="31"/>
        <end position="209"/>
    </location>
</feature>
<dbReference type="GO" id="GO:0004067">
    <property type="term" value="F:asparaginase activity"/>
    <property type="evidence" value="ECO:0007669"/>
    <property type="project" value="UniProtKB-UniRule"/>
</dbReference>
<dbReference type="InterPro" id="IPR040919">
    <property type="entry name" value="Asparaginase_C"/>
</dbReference>
<dbReference type="Pfam" id="PF16979">
    <property type="entry name" value="SIN1_PH"/>
    <property type="match status" value="1"/>
</dbReference>
<dbReference type="InterPro" id="IPR020827">
    <property type="entry name" value="Asparaginase/glutaminase_AS1"/>
</dbReference>
<evidence type="ECO:0000256" key="3">
    <source>
        <dbReference type="ARBA" id="ARBA00012920"/>
    </source>
</evidence>
<keyword evidence="4" id="KW-0378">Hydrolase</keyword>
<dbReference type="Pfam" id="PF16978">
    <property type="entry name" value="CRIM"/>
    <property type="match status" value="1"/>
</dbReference>
<name>A0A4T0NN45_9BASI</name>
<dbReference type="Gene3D" id="3.40.50.1170">
    <property type="entry name" value="L-asparaginase, N-terminal domain"/>
    <property type="match status" value="1"/>
</dbReference>
<dbReference type="InterPro" id="IPR006034">
    <property type="entry name" value="Asparaginase/glutaminase-like"/>
</dbReference>
<dbReference type="SUPFAM" id="SSF53774">
    <property type="entry name" value="Glutaminase/Asparaginase"/>
    <property type="match status" value="1"/>
</dbReference>
<dbReference type="InterPro" id="IPR027473">
    <property type="entry name" value="L-asparaginase_C"/>
</dbReference>
<feature type="active site" description="O-isoaspartyl threonine intermediate" evidence="6">
    <location>
        <position position="40"/>
    </location>
</feature>
<dbReference type="InterPro" id="IPR031313">
    <property type="entry name" value="Sin1_PH_dom"/>
</dbReference>
<feature type="compositionally biased region" description="Polar residues" evidence="9">
    <location>
        <begin position="617"/>
        <end position="633"/>
    </location>
</feature>
<comment type="similarity">
    <text evidence="1">Belongs to the SIN1 family.</text>
</comment>
<dbReference type="Gene3D" id="3.10.20.90">
    <property type="entry name" value="Phosphatidylinositol 3-kinase Catalytic Subunit, Chain A, domain 1"/>
    <property type="match status" value="1"/>
</dbReference>
<evidence type="ECO:0000259" key="12">
    <source>
        <dbReference type="Pfam" id="PF11470"/>
    </source>
</evidence>
<feature type="region of interest" description="Disordered" evidence="9">
    <location>
        <begin position="572"/>
        <end position="641"/>
    </location>
</feature>
<dbReference type="Pfam" id="PF17763">
    <property type="entry name" value="Asparaginase_C"/>
    <property type="match status" value="1"/>
</dbReference>
<comment type="catalytic activity">
    <reaction evidence="5">
        <text>L-asparagine + H2O = L-aspartate + NH4(+)</text>
        <dbReference type="Rhea" id="RHEA:21016"/>
        <dbReference type="ChEBI" id="CHEBI:15377"/>
        <dbReference type="ChEBI" id="CHEBI:28938"/>
        <dbReference type="ChEBI" id="CHEBI:29991"/>
        <dbReference type="ChEBI" id="CHEBI:58048"/>
        <dbReference type="EC" id="3.5.1.1"/>
    </reaction>
</comment>
<feature type="region of interest" description="Disordered" evidence="9">
    <location>
        <begin position="463"/>
        <end position="511"/>
    </location>
</feature>
<proteinExistence type="inferred from homology"/>
<evidence type="ECO:0000256" key="2">
    <source>
        <dbReference type="ARBA" id="ARBA00010518"/>
    </source>
</evidence>
<dbReference type="InterPro" id="IPR031567">
    <property type="entry name" value="CRIM_dom"/>
</dbReference>
<comment type="caution">
    <text evidence="16">The sequence shown here is derived from an EMBL/GenBank/DDBJ whole genome shotgun (WGS) entry which is preliminary data.</text>
</comment>
<evidence type="ECO:0000313" key="17">
    <source>
        <dbReference type="Proteomes" id="UP000307169"/>
    </source>
</evidence>
<dbReference type="InterPro" id="IPR008828">
    <property type="entry name" value="Sin1/Avo1"/>
</dbReference>
<reference evidence="16 17" key="1">
    <citation type="submission" date="2019-03" db="EMBL/GenBank/DDBJ databases">
        <title>Sequencing 25 genomes of Wallemia mellicola.</title>
        <authorList>
            <person name="Gostincar C."/>
        </authorList>
    </citation>
    <scope>NUCLEOTIDE SEQUENCE [LARGE SCALE GENOMIC DNA]</scope>
    <source>
        <strain evidence="16 17">EXF-1262</strain>
    </source>
</reference>
<dbReference type="GO" id="GO:0031932">
    <property type="term" value="C:TORC2 complex"/>
    <property type="evidence" value="ECO:0007669"/>
    <property type="project" value="InterPro"/>
</dbReference>
<dbReference type="InterPro" id="IPR036152">
    <property type="entry name" value="Asp/glu_Ase-like_sf"/>
</dbReference>
<feature type="compositionally biased region" description="Polar residues" evidence="9">
    <location>
        <begin position="572"/>
        <end position="581"/>
    </location>
</feature>
<evidence type="ECO:0000256" key="9">
    <source>
        <dbReference type="SAM" id="MobiDB-lite"/>
    </source>
</evidence>
<dbReference type="GO" id="GO:0005546">
    <property type="term" value="F:phosphatidylinositol-4,5-bisphosphate binding"/>
    <property type="evidence" value="ECO:0007669"/>
    <property type="project" value="TreeGrafter"/>
</dbReference>
<evidence type="ECO:0000259" key="15">
    <source>
        <dbReference type="Pfam" id="PF17763"/>
    </source>
</evidence>
<dbReference type="AlphaFoldDB" id="A0A4T0NN45"/>
<dbReference type="PIRSF" id="PIRSF001220">
    <property type="entry name" value="L-ASNase_gatD"/>
    <property type="match status" value="1"/>
</dbReference>
<dbReference type="SFLD" id="SFLDS00057">
    <property type="entry name" value="Glutaminase/Asparaginase"/>
    <property type="match status" value="1"/>
</dbReference>
<feature type="region of interest" description="Disordered" evidence="9">
    <location>
        <begin position="673"/>
        <end position="716"/>
    </location>
</feature>